<dbReference type="Proteomes" id="UP001219518">
    <property type="component" value="Unassembled WGS sequence"/>
</dbReference>
<dbReference type="AlphaFoldDB" id="A0AAE1L9M2"/>
<organism evidence="1 2">
    <name type="scientific">Frankliniella fusca</name>
    <dbReference type="NCBI Taxonomy" id="407009"/>
    <lineage>
        <taxon>Eukaryota</taxon>
        <taxon>Metazoa</taxon>
        <taxon>Ecdysozoa</taxon>
        <taxon>Arthropoda</taxon>
        <taxon>Hexapoda</taxon>
        <taxon>Insecta</taxon>
        <taxon>Pterygota</taxon>
        <taxon>Neoptera</taxon>
        <taxon>Paraneoptera</taxon>
        <taxon>Thysanoptera</taxon>
        <taxon>Terebrantia</taxon>
        <taxon>Thripoidea</taxon>
        <taxon>Thripidae</taxon>
        <taxon>Frankliniella</taxon>
    </lineage>
</organism>
<reference evidence="1" key="2">
    <citation type="journal article" date="2023" name="BMC Genomics">
        <title>Pest status, molecular evolution, and epigenetic factors derived from the genome assembly of Frankliniella fusca, a thysanopteran phytovirus vector.</title>
        <authorList>
            <person name="Catto M.A."/>
            <person name="Labadie P.E."/>
            <person name="Jacobson A.L."/>
            <person name="Kennedy G.G."/>
            <person name="Srinivasan R."/>
            <person name="Hunt B.G."/>
        </authorList>
    </citation>
    <scope>NUCLEOTIDE SEQUENCE</scope>
    <source>
        <strain evidence="1">PL_HMW_Pooled</strain>
    </source>
</reference>
<name>A0AAE1L9M2_9NEOP</name>
<comment type="caution">
    <text evidence="1">The sequence shown here is derived from an EMBL/GenBank/DDBJ whole genome shotgun (WGS) entry which is preliminary data.</text>
</comment>
<proteinExistence type="predicted"/>
<gene>
    <name evidence="1" type="ORF">KUF71_004392</name>
</gene>
<sequence>MISLILILTYLILLISYNAILNLLVKKRLFSVGTNFLNLVSKTNLDIENGSVVDINFERNGCFVNKYNPWVLQTWRSNIDFSPILNKQIVYRYIAKYASKAEVKSISYNEVLTDIVNKTCDDFELSKKAIRKLLISSCAKRDYSSQEVMHFEMGYNFYHSSREFVVINLKNIDWTSVSYNHTCKTIFDLYANRSVRYQKLSLFEFAKHIKFLKTQAFVRKKSAIVRFFPRIYNTLPTDTIFTNLAILFYPWRAMDDVVPGGCDVLARA</sequence>
<protein>
    <submittedName>
        <fullName evidence="1">Cytadherence high molecular weight protein 2</fullName>
    </submittedName>
</protein>
<dbReference type="EMBL" id="JAHWGI010000264">
    <property type="protein sequence ID" value="KAK3911390.1"/>
    <property type="molecule type" value="Genomic_DNA"/>
</dbReference>
<evidence type="ECO:0000313" key="1">
    <source>
        <dbReference type="EMBL" id="KAK3911390.1"/>
    </source>
</evidence>
<keyword evidence="2" id="KW-1185">Reference proteome</keyword>
<accession>A0AAE1L9M2</accession>
<reference evidence="1" key="1">
    <citation type="submission" date="2021-07" db="EMBL/GenBank/DDBJ databases">
        <authorList>
            <person name="Catto M.A."/>
            <person name="Jacobson A."/>
            <person name="Kennedy G."/>
            <person name="Labadie P."/>
            <person name="Hunt B.G."/>
            <person name="Srinivasan R."/>
        </authorList>
    </citation>
    <scope>NUCLEOTIDE SEQUENCE</scope>
    <source>
        <strain evidence="1">PL_HMW_Pooled</strain>
        <tissue evidence="1">Head</tissue>
    </source>
</reference>
<evidence type="ECO:0000313" key="2">
    <source>
        <dbReference type="Proteomes" id="UP001219518"/>
    </source>
</evidence>